<dbReference type="GO" id="GO:0008198">
    <property type="term" value="F:ferrous iron binding"/>
    <property type="evidence" value="ECO:0007669"/>
    <property type="project" value="TreeGrafter"/>
</dbReference>
<proteinExistence type="inferred from homology"/>
<gene>
    <name evidence="8" type="ORF">HRJ53_25310</name>
</gene>
<keyword evidence="2 7" id="KW-0479">Metal-binding</keyword>
<dbReference type="InterPro" id="IPR011051">
    <property type="entry name" value="RmlC_Cupin_sf"/>
</dbReference>
<feature type="binding site" evidence="7">
    <location>
        <position position="142"/>
    </location>
    <ligand>
        <name>Fe cation</name>
        <dbReference type="ChEBI" id="CHEBI:24875"/>
        <note>catalytic</note>
    </ligand>
</feature>
<dbReference type="PANTHER" id="PTHR12918">
    <property type="entry name" value="CYSTEINE DIOXYGENASE"/>
    <property type="match status" value="1"/>
</dbReference>
<dbReference type="InterPro" id="IPR014710">
    <property type="entry name" value="RmlC-like_jellyroll"/>
</dbReference>
<evidence type="ECO:0000256" key="3">
    <source>
        <dbReference type="ARBA" id="ARBA00022964"/>
    </source>
</evidence>
<evidence type="ECO:0000256" key="6">
    <source>
        <dbReference type="PIRSR" id="PIRSR610300-50"/>
    </source>
</evidence>
<evidence type="ECO:0000256" key="5">
    <source>
        <dbReference type="ARBA" id="ARBA00023004"/>
    </source>
</evidence>
<dbReference type="Pfam" id="PF05995">
    <property type="entry name" value="CDO_I"/>
    <property type="match status" value="1"/>
</dbReference>
<dbReference type="EMBL" id="JACDQQ010002441">
    <property type="protein sequence ID" value="MBA0088317.1"/>
    <property type="molecule type" value="Genomic_DNA"/>
</dbReference>
<evidence type="ECO:0000256" key="1">
    <source>
        <dbReference type="ARBA" id="ARBA00006622"/>
    </source>
</evidence>
<keyword evidence="4" id="KW-0560">Oxidoreductase</keyword>
<dbReference type="GO" id="GO:0019448">
    <property type="term" value="P:L-cysteine catabolic process"/>
    <property type="evidence" value="ECO:0007669"/>
    <property type="project" value="TreeGrafter"/>
</dbReference>
<dbReference type="SUPFAM" id="SSF51182">
    <property type="entry name" value="RmlC-like cupins"/>
    <property type="match status" value="1"/>
</dbReference>
<protein>
    <submittedName>
        <fullName evidence="8">Cysteine dioxygenase family protein</fullName>
    </submittedName>
</protein>
<dbReference type="AlphaFoldDB" id="A0A7V8NVR8"/>
<comment type="similarity">
    <text evidence="1">Belongs to the cysteine dioxygenase family.</text>
</comment>
<feature type="binding site" evidence="7">
    <location>
        <position position="84"/>
    </location>
    <ligand>
        <name>Fe cation</name>
        <dbReference type="ChEBI" id="CHEBI:24875"/>
        <note>catalytic</note>
    </ligand>
</feature>
<evidence type="ECO:0000256" key="4">
    <source>
        <dbReference type="ARBA" id="ARBA00023002"/>
    </source>
</evidence>
<name>A0A7V8NVR8_9BACT</name>
<dbReference type="CDD" id="cd10548">
    <property type="entry name" value="cupin_CDO"/>
    <property type="match status" value="1"/>
</dbReference>
<dbReference type="PANTHER" id="PTHR12918:SF1">
    <property type="entry name" value="CYSTEINE DIOXYGENASE TYPE 1"/>
    <property type="match status" value="1"/>
</dbReference>
<comment type="caution">
    <text evidence="8">The sequence shown here is derived from an EMBL/GenBank/DDBJ whole genome shotgun (WGS) entry which is preliminary data.</text>
</comment>
<keyword evidence="5 7" id="KW-0408">Iron</keyword>
<evidence type="ECO:0000256" key="7">
    <source>
        <dbReference type="PIRSR" id="PIRSR610300-51"/>
    </source>
</evidence>
<keyword evidence="6" id="KW-0883">Thioether bond</keyword>
<dbReference type="GO" id="GO:0017172">
    <property type="term" value="F:cysteine dioxygenase activity"/>
    <property type="evidence" value="ECO:0007669"/>
    <property type="project" value="TreeGrafter"/>
</dbReference>
<organism evidence="8 9">
    <name type="scientific">Candidatus Acidiferrum panamense</name>
    <dbReference type="NCBI Taxonomy" id="2741543"/>
    <lineage>
        <taxon>Bacteria</taxon>
        <taxon>Pseudomonadati</taxon>
        <taxon>Acidobacteriota</taxon>
        <taxon>Terriglobia</taxon>
        <taxon>Candidatus Acidiferrales</taxon>
        <taxon>Candidatus Acidiferrum</taxon>
    </lineage>
</organism>
<keyword evidence="3 8" id="KW-0223">Dioxygenase</keyword>
<sequence length="198" mass="23072">MAQYVAAEKLRIEDWVKGLAAIPESAFTLESVQDYVIRHAVEPETLEQYCFFSKGNYTRNLVFRNDLFECMTLCWDIGQHSRIHNHRGQNCWMSAPVGRLRIQNYRVDDRDASQGTCHIVPTELYDLDAAHPTYVNPMEPVHEVMNLREFHQRAVSIHIYSKPFDTCEVYYRDKGAYADVPLFFTSEYGKLNPSEKLL</sequence>
<feature type="binding site" evidence="7">
    <location>
        <position position="86"/>
    </location>
    <ligand>
        <name>Fe cation</name>
        <dbReference type="ChEBI" id="CHEBI:24875"/>
        <note>catalytic</note>
    </ligand>
</feature>
<dbReference type="InterPro" id="IPR010300">
    <property type="entry name" value="CDO_1"/>
</dbReference>
<dbReference type="Gene3D" id="2.60.120.10">
    <property type="entry name" value="Jelly Rolls"/>
    <property type="match status" value="1"/>
</dbReference>
<feature type="cross-link" description="3'-(S-cysteinyl)-tyrosine (Cys-Tyr)" evidence="6">
    <location>
        <begin position="91"/>
        <end position="160"/>
    </location>
</feature>
<evidence type="ECO:0000313" key="9">
    <source>
        <dbReference type="Proteomes" id="UP000567293"/>
    </source>
</evidence>
<keyword evidence="9" id="KW-1185">Reference proteome</keyword>
<accession>A0A7V8NVR8</accession>
<evidence type="ECO:0000313" key="8">
    <source>
        <dbReference type="EMBL" id="MBA0088317.1"/>
    </source>
</evidence>
<dbReference type="Proteomes" id="UP000567293">
    <property type="component" value="Unassembled WGS sequence"/>
</dbReference>
<reference evidence="8" key="1">
    <citation type="submission" date="2020-06" db="EMBL/GenBank/DDBJ databases">
        <title>Legume-microbial interactions unlock mineral nutrients during tropical forest succession.</title>
        <authorList>
            <person name="Epihov D.Z."/>
        </authorList>
    </citation>
    <scope>NUCLEOTIDE SEQUENCE [LARGE SCALE GENOMIC DNA]</scope>
    <source>
        <strain evidence="8">Pan2503</strain>
    </source>
</reference>
<evidence type="ECO:0000256" key="2">
    <source>
        <dbReference type="ARBA" id="ARBA00022723"/>
    </source>
</evidence>